<keyword evidence="3 6" id="KW-0067">ATP-binding</keyword>
<comment type="similarity">
    <text evidence="4">Belongs to the ABC transporter superfamily. Macrolide exporter (TC 3.A.1.122) family.</text>
</comment>
<dbReference type="PROSITE" id="PS50893">
    <property type="entry name" value="ABC_TRANSPORTER_2"/>
    <property type="match status" value="1"/>
</dbReference>
<keyword evidence="1" id="KW-0813">Transport</keyword>
<name>A0AAE3NZJ1_9BACT</name>
<dbReference type="PROSITE" id="PS00211">
    <property type="entry name" value="ABC_TRANSPORTER_1"/>
    <property type="match status" value="1"/>
</dbReference>
<dbReference type="GO" id="GO:0005524">
    <property type="term" value="F:ATP binding"/>
    <property type="evidence" value="ECO:0007669"/>
    <property type="project" value="UniProtKB-KW"/>
</dbReference>
<dbReference type="SMART" id="SM00382">
    <property type="entry name" value="AAA"/>
    <property type="match status" value="1"/>
</dbReference>
<keyword evidence="2" id="KW-0547">Nucleotide-binding</keyword>
<dbReference type="CDD" id="cd03255">
    <property type="entry name" value="ABC_MJ0796_LolCDE_FtsE"/>
    <property type="match status" value="1"/>
</dbReference>
<dbReference type="InterPro" id="IPR003593">
    <property type="entry name" value="AAA+_ATPase"/>
</dbReference>
<evidence type="ECO:0000256" key="4">
    <source>
        <dbReference type="ARBA" id="ARBA00038388"/>
    </source>
</evidence>
<dbReference type="PANTHER" id="PTHR24220">
    <property type="entry name" value="IMPORT ATP-BINDING PROTEIN"/>
    <property type="match status" value="1"/>
</dbReference>
<dbReference type="GO" id="GO:0022857">
    <property type="term" value="F:transmembrane transporter activity"/>
    <property type="evidence" value="ECO:0007669"/>
    <property type="project" value="UniProtKB-ARBA"/>
</dbReference>
<dbReference type="PANTHER" id="PTHR24220:SF86">
    <property type="entry name" value="ABC TRANSPORTER ABCH.1"/>
    <property type="match status" value="1"/>
</dbReference>
<dbReference type="InterPro" id="IPR027417">
    <property type="entry name" value="P-loop_NTPase"/>
</dbReference>
<accession>A0AAE3NZJ1</accession>
<reference evidence="6" key="1">
    <citation type="submission" date="2023-03" db="EMBL/GenBank/DDBJ databases">
        <title>Stygiobacter electus gen. nov., sp. nov., facultatively anaerobic thermotolerant bacterium of the class Ignavibacteria from a well of Yessentuki mineral water deposit.</title>
        <authorList>
            <person name="Podosokorskaya O.A."/>
            <person name="Elcheninov A.G."/>
            <person name="Petrova N.F."/>
            <person name="Zavarzina D.G."/>
            <person name="Kublanov I.V."/>
            <person name="Merkel A.Y."/>
        </authorList>
    </citation>
    <scope>NUCLEOTIDE SEQUENCE</scope>
    <source>
        <strain evidence="6">09-Me</strain>
    </source>
</reference>
<evidence type="ECO:0000313" key="6">
    <source>
        <dbReference type="EMBL" id="MDF1611364.1"/>
    </source>
</evidence>
<dbReference type="AlphaFoldDB" id="A0AAE3NZJ1"/>
<sequence>MNNIIELKQVVKLYERGSEKIHAVDRVNLSIEQGEFVAIVGPSGSGKSTLLNLIGCVDIPTSGTVKVDGLATQALKEKELAKIRNTKIGFVFQQFFLLPTLTALENVTLPAVFSRNGHRTKKTNRAKELLDLVGLTDRANHLPSELSGGEMQRIAIARALINSPKILLADEPTGNLDSANAEIVYNILDKLHKDGLTVIAVTHNLELANKTQKIFKLKDGKMMDE</sequence>
<comment type="caution">
    <text evidence="6">The sequence shown here is derived from an EMBL/GenBank/DDBJ whole genome shotgun (WGS) entry which is preliminary data.</text>
</comment>
<dbReference type="SUPFAM" id="SSF52540">
    <property type="entry name" value="P-loop containing nucleoside triphosphate hydrolases"/>
    <property type="match status" value="1"/>
</dbReference>
<protein>
    <submittedName>
        <fullName evidence="6">ABC transporter ATP-binding protein</fullName>
    </submittedName>
</protein>
<dbReference type="EMBL" id="JARGDL010000004">
    <property type="protein sequence ID" value="MDF1611364.1"/>
    <property type="molecule type" value="Genomic_DNA"/>
</dbReference>
<dbReference type="Gene3D" id="3.40.50.300">
    <property type="entry name" value="P-loop containing nucleotide triphosphate hydrolases"/>
    <property type="match status" value="1"/>
</dbReference>
<proteinExistence type="inferred from homology"/>
<keyword evidence="7" id="KW-1185">Reference proteome</keyword>
<dbReference type="GO" id="GO:0005886">
    <property type="term" value="C:plasma membrane"/>
    <property type="evidence" value="ECO:0007669"/>
    <property type="project" value="TreeGrafter"/>
</dbReference>
<dbReference type="Proteomes" id="UP001221302">
    <property type="component" value="Unassembled WGS sequence"/>
</dbReference>
<dbReference type="GO" id="GO:0098796">
    <property type="term" value="C:membrane protein complex"/>
    <property type="evidence" value="ECO:0007669"/>
    <property type="project" value="UniProtKB-ARBA"/>
</dbReference>
<gene>
    <name evidence="6" type="ORF">P0M35_04320</name>
</gene>
<evidence type="ECO:0000313" key="7">
    <source>
        <dbReference type="Proteomes" id="UP001221302"/>
    </source>
</evidence>
<dbReference type="InterPro" id="IPR017871">
    <property type="entry name" value="ABC_transporter-like_CS"/>
</dbReference>
<evidence type="ECO:0000256" key="1">
    <source>
        <dbReference type="ARBA" id="ARBA00022448"/>
    </source>
</evidence>
<organism evidence="6 7">
    <name type="scientific">Stygiobacter electus</name>
    <dbReference type="NCBI Taxonomy" id="3032292"/>
    <lineage>
        <taxon>Bacteria</taxon>
        <taxon>Pseudomonadati</taxon>
        <taxon>Ignavibacteriota</taxon>
        <taxon>Ignavibacteria</taxon>
        <taxon>Ignavibacteriales</taxon>
        <taxon>Melioribacteraceae</taxon>
        <taxon>Stygiobacter</taxon>
    </lineage>
</organism>
<dbReference type="InterPro" id="IPR017911">
    <property type="entry name" value="MacB-like_ATP-bd"/>
</dbReference>
<dbReference type="FunFam" id="3.40.50.300:FF:000032">
    <property type="entry name" value="Export ABC transporter ATP-binding protein"/>
    <property type="match status" value="1"/>
</dbReference>
<evidence type="ECO:0000256" key="2">
    <source>
        <dbReference type="ARBA" id="ARBA00022741"/>
    </source>
</evidence>
<dbReference type="InterPro" id="IPR015854">
    <property type="entry name" value="ABC_transpr_LolD-like"/>
</dbReference>
<evidence type="ECO:0000259" key="5">
    <source>
        <dbReference type="PROSITE" id="PS50893"/>
    </source>
</evidence>
<feature type="domain" description="ABC transporter" evidence="5">
    <location>
        <begin position="5"/>
        <end position="225"/>
    </location>
</feature>
<dbReference type="Pfam" id="PF00005">
    <property type="entry name" value="ABC_tran"/>
    <property type="match status" value="1"/>
</dbReference>
<dbReference type="RefSeq" id="WP_321535131.1">
    <property type="nucleotide sequence ID" value="NZ_JARGDL010000004.1"/>
</dbReference>
<evidence type="ECO:0000256" key="3">
    <source>
        <dbReference type="ARBA" id="ARBA00022840"/>
    </source>
</evidence>
<dbReference type="GO" id="GO:0016887">
    <property type="term" value="F:ATP hydrolysis activity"/>
    <property type="evidence" value="ECO:0007669"/>
    <property type="project" value="InterPro"/>
</dbReference>
<dbReference type="InterPro" id="IPR003439">
    <property type="entry name" value="ABC_transporter-like_ATP-bd"/>
</dbReference>